<dbReference type="SMART" id="SM00173">
    <property type="entry name" value="RAS"/>
    <property type="match status" value="1"/>
</dbReference>
<dbReference type="AlphaFoldDB" id="A0A9P1IA75"/>
<comment type="caution">
    <text evidence="11">The sequence shown here is derived from an EMBL/GenBank/DDBJ whole genome shotgun (WGS) entry which is preliminary data.</text>
</comment>
<evidence type="ECO:0000256" key="8">
    <source>
        <dbReference type="ARBA" id="ARBA00023288"/>
    </source>
</evidence>
<comment type="similarity">
    <text evidence="1">Belongs to the small GTPase superfamily. Rab family.</text>
</comment>
<evidence type="ECO:0000256" key="2">
    <source>
        <dbReference type="ARBA" id="ARBA00014900"/>
    </source>
</evidence>
<dbReference type="Gene3D" id="3.40.50.300">
    <property type="entry name" value="P-loop containing nucleotide triphosphate hydrolases"/>
    <property type="match status" value="1"/>
</dbReference>
<dbReference type="SMART" id="SM00174">
    <property type="entry name" value="RHO"/>
    <property type="match status" value="1"/>
</dbReference>
<evidence type="ECO:0000256" key="1">
    <source>
        <dbReference type="ARBA" id="ARBA00006270"/>
    </source>
</evidence>
<proteinExistence type="inferred from homology"/>
<reference evidence="11" key="1">
    <citation type="submission" date="2022-11" db="EMBL/GenBank/DDBJ databases">
        <authorList>
            <person name="Kikuchi T."/>
        </authorList>
    </citation>
    <scope>NUCLEOTIDE SEQUENCE</scope>
    <source>
        <strain evidence="11">PS1010</strain>
    </source>
</reference>
<dbReference type="PROSITE" id="PS51421">
    <property type="entry name" value="RAS"/>
    <property type="match status" value="1"/>
</dbReference>
<keyword evidence="6" id="KW-0342">GTP-binding</keyword>
<dbReference type="FunFam" id="3.40.50.300:FF:000550">
    <property type="entry name" value="ras-related protein Rab-21"/>
    <property type="match status" value="1"/>
</dbReference>
<evidence type="ECO:0000256" key="7">
    <source>
        <dbReference type="ARBA" id="ARBA00023136"/>
    </source>
</evidence>
<dbReference type="SMART" id="SM00175">
    <property type="entry name" value="RAB"/>
    <property type="match status" value="1"/>
</dbReference>
<dbReference type="InterPro" id="IPR027417">
    <property type="entry name" value="P-loop_NTPase"/>
</dbReference>
<dbReference type="SUPFAM" id="SSF52540">
    <property type="entry name" value="P-loop containing nucleoside triphosphate hydrolases"/>
    <property type="match status" value="1"/>
</dbReference>
<keyword evidence="9" id="KW-0636">Prenylation</keyword>
<evidence type="ECO:0000256" key="10">
    <source>
        <dbReference type="ARBA" id="ARBA00037868"/>
    </source>
</evidence>
<comment type="subcellular location">
    <subcellularLocation>
        <location evidence="10">Endomembrane system</location>
        <topology evidence="10">Lipid-anchor</topology>
    </subcellularLocation>
</comment>
<dbReference type="Pfam" id="PF00071">
    <property type="entry name" value="Ras"/>
    <property type="match status" value="1"/>
</dbReference>
<keyword evidence="8" id="KW-0449">Lipoprotein</keyword>
<dbReference type="GO" id="GO:0003924">
    <property type="term" value="F:GTPase activity"/>
    <property type="evidence" value="ECO:0007669"/>
    <property type="project" value="InterPro"/>
</dbReference>
<dbReference type="NCBIfam" id="TIGR00231">
    <property type="entry name" value="small_GTP"/>
    <property type="match status" value="1"/>
</dbReference>
<accession>A0A9P1IA75</accession>
<keyword evidence="7" id="KW-0472">Membrane</keyword>
<keyword evidence="3" id="KW-0813">Transport</keyword>
<dbReference type="SMART" id="SM00176">
    <property type="entry name" value="RAN"/>
    <property type="match status" value="1"/>
</dbReference>
<dbReference type="GO" id="GO:0005525">
    <property type="term" value="F:GTP binding"/>
    <property type="evidence" value="ECO:0007669"/>
    <property type="project" value="UniProtKB-KW"/>
</dbReference>
<dbReference type="InterPro" id="IPR005225">
    <property type="entry name" value="Small_GTP-bd"/>
</dbReference>
<dbReference type="PROSITE" id="PS51420">
    <property type="entry name" value="RHO"/>
    <property type="match status" value="1"/>
</dbReference>
<dbReference type="Proteomes" id="UP001152747">
    <property type="component" value="Unassembled WGS sequence"/>
</dbReference>
<dbReference type="GO" id="GO:0015031">
    <property type="term" value="P:protein transport"/>
    <property type="evidence" value="ECO:0007669"/>
    <property type="project" value="UniProtKB-KW"/>
</dbReference>
<gene>
    <name evidence="11" type="ORF">CAMP_LOCUS3987</name>
</gene>
<keyword evidence="12" id="KW-1185">Reference proteome</keyword>
<dbReference type="OrthoDB" id="193499at2759"/>
<dbReference type="PRINTS" id="PR00449">
    <property type="entry name" value="RASTRNSFRMNG"/>
</dbReference>
<evidence type="ECO:0000313" key="12">
    <source>
        <dbReference type="Proteomes" id="UP001152747"/>
    </source>
</evidence>
<evidence type="ECO:0000256" key="6">
    <source>
        <dbReference type="ARBA" id="ARBA00023134"/>
    </source>
</evidence>
<dbReference type="EMBL" id="CANHGI010000002">
    <property type="protein sequence ID" value="CAI5441350.1"/>
    <property type="molecule type" value="Genomic_DNA"/>
</dbReference>
<name>A0A9P1IA75_9PELO</name>
<keyword evidence="5" id="KW-0653">Protein transport</keyword>
<dbReference type="InterPro" id="IPR001806">
    <property type="entry name" value="Small_GTPase"/>
</dbReference>
<dbReference type="PANTHER" id="PTHR47978">
    <property type="match status" value="1"/>
</dbReference>
<organism evidence="11 12">
    <name type="scientific">Caenorhabditis angaria</name>
    <dbReference type="NCBI Taxonomy" id="860376"/>
    <lineage>
        <taxon>Eukaryota</taxon>
        <taxon>Metazoa</taxon>
        <taxon>Ecdysozoa</taxon>
        <taxon>Nematoda</taxon>
        <taxon>Chromadorea</taxon>
        <taxon>Rhabditida</taxon>
        <taxon>Rhabditina</taxon>
        <taxon>Rhabditomorpha</taxon>
        <taxon>Rhabditoidea</taxon>
        <taxon>Rhabditidae</taxon>
        <taxon>Peloderinae</taxon>
        <taxon>Caenorhabditis</taxon>
    </lineage>
</organism>
<protein>
    <recommendedName>
        <fullName evidence="2">Ras-related protein Rab-21</fullName>
    </recommendedName>
</protein>
<evidence type="ECO:0000256" key="4">
    <source>
        <dbReference type="ARBA" id="ARBA00022741"/>
    </source>
</evidence>
<evidence type="ECO:0000256" key="9">
    <source>
        <dbReference type="ARBA" id="ARBA00023289"/>
    </source>
</evidence>
<dbReference type="GO" id="GO:0012505">
    <property type="term" value="C:endomembrane system"/>
    <property type="evidence" value="ECO:0007669"/>
    <property type="project" value="UniProtKB-SubCell"/>
</dbReference>
<evidence type="ECO:0000256" key="5">
    <source>
        <dbReference type="ARBA" id="ARBA00022927"/>
    </source>
</evidence>
<dbReference type="PROSITE" id="PS51419">
    <property type="entry name" value="RAB"/>
    <property type="match status" value="1"/>
</dbReference>
<evidence type="ECO:0000313" key="11">
    <source>
        <dbReference type="EMBL" id="CAI5441350.1"/>
    </source>
</evidence>
<evidence type="ECO:0000256" key="3">
    <source>
        <dbReference type="ARBA" id="ARBA00022448"/>
    </source>
</evidence>
<keyword evidence="4" id="KW-0547">Nucleotide-binding</keyword>
<sequence>MSIIEDVKHDYKFKVVLLGEGAVGKSSLVMRYVKNKFTSRHLSTIQASFQTQKIQIDDDEVELNIWDTAGQEKYHALGPIYYRGSNGVLLIFDVTDQRSFEKVKMWVRELRATLGNSAVLMIVGNKIDMENERTVSRETAEEYAKTENAFYSETSAKENIGISTAFETLTEKMIEHNKENARNAPPIANRSIQLIDENERNSSIRTKKAKCC</sequence>